<dbReference type="AlphaFoldDB" id="A0A7W7R025"/>
<name>A0A7W7R025_KITKI</name>
<feature type="compositionally biased region" description="Low complexity" evidence="1">
    <location>
        <begin position="39"/>
        <end position="122"/>
    </location>
</feature>
<gene>
    <name evidence="2" type="ORF">FHR34_001979</name>
</gene>
<protein>
    <submittedName>
        <fullName evidence="2">Type IV secretory pathway VirB10-like protein</fullName>
    </submittedName>
</protein>
<accession>A0A7W7R025</accession>
<evidence type="ECO:0000313" key="3">
    <source>
        <dbReference type="Proteomes" id="UP000540506"/>
    </source>
</evidence>
<comment type="caution">
    <text evidence="2">The sequence shown here is derived from an EMBL/GenBank/DDBJ whole genome shotgun (WGS) entry which is preliminary data.</text>
</comment>
<reference evidence="2 3" key="1">
    <citation type="submission" date="2020-08" db="EMBL/GenBank/DDBJ databases">
        <title>Sequencing the genomes of 1000 actinobacteria strains.</title>
        <authorList>
            <person name="Klenk H.-P."/>
        </authorList>
    </citation>
    <scope>NUCLEOTIDE SEQUENCE [LARGE SCALE GENOMIC DNA]</scope>
    <source>
        <strain evidence="2 3">DSM 41654</strain>
    </source>
</reference>
<keyword evidence="3" id="KW-1185">Reference proteome</keyword>
<sequence>MGSWTIGTRGAGGWIAAGAVAAVLLTAGCDPSSTDTAKPAAAGQPTQAATGASPTQPVNSPQPSAPAAAPTAHESSQQPTHRPTAAPTTPTEHRTTQAPEPTRPAAEPTTKAPEPTQPAAPAGSCASHTVGDCGWDLGLTPAHPGETAECADGTTSDSAHFQGTCSQHRGVRHWFK</sequence>
<proteinExistence type="predicted"/>
<dbReference type="Proteomes" id="UP000540506">
    <property type="component" value="Unassembled WGS sequence"/>
</dbReference>
<evidence type="ECO:0000256" key="1">
    <source>
        <dbReference type="SAM" id="MobiDB-lite"/>
    </source>
</evidence>
<evidence type="ECO:0000313" key="2">
    <source>
        <dbReference type="EMBL" id="MBB4922986.1"/>
    </source>
</evidence>
<dbReference type="EMBL" id="JACHJV010000001">
    <property type="protein sequence ID" value="MBB4922986.1"/>
    <property type="molecule type" value="Genomic_DNA"/>
</dbReference>
<dbReference type="RefSeq" id="WP_246559949.1">
    <property type="nucleotide sequence ID" value="NZ_JACHJV010000001.1"/>
</dbReference>
<feature type="region of interest" description="Disordered" evidence="1">
    <location>
        <begin position="31"/>
        <end position="127"/>
    </location>
</feature>
<organism evidence="2 3">
    <name type="scientific">Kitasatospora kifunensis</name>
    <name type="common">Streptomyces kifunensis</name>
    <dbReference type="NCBI Taxonomy" id="58351"/>
    <lineage>
        <taxon>Bacteria</taxon>
        <taxon>Bacillati</taxon>
        <taxon>Actinomycetota</taxon>
        <taxon>Actinomycetes</taxon>
        <taxon>Kitasatosporales</taxon>
        <taxon>Streptomycetaceae</taxon>
        <taxon>Kitasatospora</taxon>
    </lineage>
</organism>